<evidence type="ECO:0000313" key="6">
    <source>
        <dbReference type="EMBL" id="NVO57437.1"/>
    </source>
</evidence>
<dbReference type="PANTHER" id="PTHR48111:SF76">
    <property type="entry name" value="TWO-COMPONENT RESPONSE REGULATOR"/>
    <property type="match status" value="1"/>
</dbReference>
<reference evidence="6 7" key="1">
    <citation type="submission" date="2020-06" db="EMBL/GenBank/DDBJ databases">
        <authorList>
            <person name="Cao W.R."/>
        </authorList>
    </citation>
    <scope>NUCLEOTIDE SEQUENCE [LARGE SCALE GENOMIC DNA]</scope>
    <source>
        <strain evidence="6 7">B1Z28</strain>
    </source>
</reference>
<dbReference type="Gene3D" id="1.10.10.10">
    <property type="entry name" value="Winged helix-like DNA-binding domain superfamily/Winged helix DNA-binding domain"/>
    <property type="match status" value="1"/>
</dbReference>
<dbReference type="EMBL" id="JABXWT010000011">
    <property type="protein sequence ID" value="NVO57437.1"/>
    <property type="molecule type" value="Genomic_DNA"/>
</dbReference>
<sequence length="226" mass="25156">MRVLLLEDEAEIGQWITRGLTEAGHVVDHLADGAEALTAASSRDYDLIVLDRMTPTLDGLSVLRGIRAIGKTTPAMFLTALGAVEDRVEGLEVGADDYLAKPFAMSEFLARANALMRRAQMGDGQAELSVLTVGPLELDLIRRNCRRNGQAIELNTKEFNLLEIMMRNKGRVVTRTMLLEQIWNLNFDPMTNVVETHMSRLRAKIEKPFGDTLIRTLRGSGYVLDD</sequence>
<dbReference type="InterPro" id="IPR039420">
    <property type="entry name" value="WalR-like"/>
</dbReference>
<dbReference type="Pfam" id="PF00072">
    <property type="entry name" value="Response_reg"/>
    <property type="match status" value="1"/>
</dbReference>
<dbReference type="InterPro" id="IPR001789">
    <property type="entry name" value="Sig_transdc_resp-reg_receiver"/>
</dbReference>
<dbReference type="Gene3D" id="6.10.250.690">
    <property type="match status" value="1"/>
</dbReference>
<feature type="domain" description="OmpR/PhoB-type" evidence="5">
    <location>
        <begin position="128"/>
        <end position="226"/>
    </location>
</feature>
<feature type="domain" description="Response regulatory" evidence="4">
    <location>
        <begin position="2"/>
        <end position="116"/>
    </location>
</feature>
<evidence type="ECO:0000259" key="4">
    <source>
        <dbReference type="PROSITE" id="PS50110"/>
    </source>
</evidence>
<organism evidence="6 7">
    <name type="scientific">Ruegeria haliotis</name>
    <dbReference type="NCBI Taxonomy" id="2747601"/>
    <lineage>
        <taxon>Bacteria</taxon>
        <taxon>Pseudomonadati</taxon>
        <taxon>Pseudomonadota</taxon>
        <taxon>Alphaproteobacteria</taxon>
        <taxon>Rhodobacterales</taxon>
        <taxon>Roseobacteraceae</taxon>
        <taxon>Ruegeria</taxon>
    </lineage>
</organism>
<dbReference type="InterPro" id="IPR011006">
    <property type="entry name" value="CheY-like_superfamily"/>
</dbReference>
<gene>
    <name evidence="6" type="ORF">HW561_16700</name>
</gene>
<dbReference type="InterPro" id="IPR001867">
    <property type="entry name" value="OmpR/PhoB-type_DNA-bd"/>
</dbReference>
<dbReference type="CDD" id="cd19935">
    <property type="entry name" value="REC_OmpR_CusR-like"/>
    <property type="match status" value="1"/>
</dbReference>
<proteinExistence type="predicted"/>
<dbReference type="Proteomes" id="UP000630805">
    <property type="component" value="Unassembled WGS sequence"/>
</dbReference>
<evidence type="ECO:0000256" key="1">
    <source>
        <dbReference type="ARBA" id="ARBA00023125"/>
    </source>
</evidence>
<comment type="caution">
    <text evidence="6">The sequence shown here is derived from an EMBL/GenBank/DDBJ whole genome shotgun (WGS) entry which is preliminary data.</text>
</comment>
<accession>A0ABX2PWF0</accession>
<keyword evidence="1 3" id="KW-0238">DNA-binding</keyword>
<evidence type="ECO:0000313" key="7">
    <source>
        <dbReference type="Proteomes" id="UP000630805"/>
    </source>
</evidence>
<evidence type="ECO:0000259" key="5">
    <source>
        <dbReference type="PROSITE" id="PS51755"/>
    </source>
</evidence>
<dbReference type="SUPFAM" id="SSF46894">
    <property type="entry name" value="C-terminal effector domain of the bipartite response regulators"/>
    <property type="match status" value="1"/>
</dbReference>
<dbReference type="SUPFAM" id="SSF52172">
    <property type="entry name" value="CheY-like"/>
    <property type="match status" value="1"/>
</dbReference>
<evidence type="ECO:0000256" key="3">
    <source>
        <dbReference type="PROSITE-ProRule" id="PRU01091"/>
    </source>
</evidence>
<dbReference type="InterPro" id="IPR036388">
    <property type="entry name" value="WH-like_DNA-bd_sf"/>
</dbReference>
<dbReference type="PANTHER" id="PTHR48111">
    <property type="entry name" value="REGULATOR OF RPOS"/>
    <property type="match status" value="1"/>
</dbReference>
<dbReference type="CDD" id="cd00383">
    <property type="entry name" value="trans_reg_C"/>
    <property type="match status" value="1"/>
</dbReference>
<name>A0ABX2PWF0_9RHOB</name>
<protein>
    <submittedName>
        <fullName evidence="6">Response regulator transcription factor</fullName>
    </submittedName>
</protein>
<dbReference type="PROSITE" id="PS50110">
    <property type="entry name" value="RESPONSE_REGULATORY"/>
    <property type="match status" value="1"/>
</dbReference>
<feature type="DNA-binding region" description="OmpR/PhoB-type" evidence="3">
    <location>
        <begin position="128"/>
        <end position="226"/>
    </location>
</feature>
<dbReference type="SMART" id="SM00448">
    <property type="entry name" value="REC"/>
    <property type="match status" value="1"/>
</dbReference>
<feature type="modified residue" description="4-aspartylphosphate" evidence="2">
    <location>
        <position position="51"/>
    </location>
</feature>
<keyword evidence="2" id="KW-0597">Phosphoprotein</keyword>
<dbReference type="SMART" id="SM00862">
    <property type="entry name" value="Trans_reg_C"/>
    <property type="match status" value="1"/>
</dbReference>
<evidence type="ECO:0000256" key="2">
    <source>
        <dbReference type="PROSITE-ProRule" id="PRU00169"/>
    </source>
</evidence>
<keyword evidence="7" id="KW-1185">Reference proteome</keyword>
<dbReference type="Pfam" id="PF00486">
    <property type="entry name" value="Trans_reg_C"/>
    <property type="match status" value="1"/>
</dbReference>
<dbReference type="Gene3D" id="3.40.50.2300">
    <property type="match status" value="1"/>
</dbReference>
<dbReference type="RefSeq" id="WP_176866507.1">
    <property type="nucleotide sequence ID" value="NZ_JABXWT010000011.1"/>
</dbReference>
<dbReference type="PROSITE" id="PS51755">
    <property type="entry name" value="OMPR_PHOB"/>
    <property type="match status" value="1"/>
</dbReference>
<dbReference type="InterPro" id="IPR016032">
    <property type="entry name" value="Sig_transdc_resp-reg_C-effctor"/>
</dbReference>